<accession>A0A2U3LI41</accession>
<reference evidence="3" key="1">
    <citation type="submission" date="2018-02" db="EMBL/GenBank/DDBJ databases">
        <authorList>
            <person name="Hausmann B."/>
        </authorList>
    </citation>
    <scope>NUCLEOTIDE SEQUENCE [LARGE SCALE GENOMIC DNA]</scope>
    <source>
        <strain evidence="3">Peat soil MAG SbF1</strain>
    </source>
</reference>
<feature type="compositionally biased region" description="Basic and acidic residues" evidence="1">
    <location>
        <begin position="16"/>
        <end position="28"/>
    </location>
</feature>
<evidence type="ECO:0000256" key="1">
    <source>
        <dbReference type="SAM" id="MobiDB-lite"/>
    </source>
</evidence>
<dbReference type="EMBL" id="OMOF01000459">
    <property type="protein sequence ID" value="SPF51528.1"/>
    <property type="molecule type" value="Genomic_DNA"/>
</dbReference>
<sequence length="66" mass="7899">MTIKTGGIQIMRNRQKQRENRKMRREESLDMRNDAGYFDLTAFCAVARIREMNKQRDKPINVRPSK</sequence>
<proteinExistence type="predicted"/>
<feature type="region of interest" description="Disordered" evidence="1">
    <location>
        <begin position="1"/>
        <end position="28"/>
    </location>
</feature>
<gene>
    <name evidence="2" type="ORF">SBF1_5110003</name>
</gene>
<dbReference type="Proteomes" id="UP000238916">
    <property type="component" value="Unassembled WGS sequence"/>
</dbReference>
<organism evidence="2 3">
    <name type="scientific">Candidatus Desulfosporosinus infrequens</name>
    <dbReference type="NCBI Taxonomy" id="2043169"/>
    <lineage>
        <taxon>Bacteria</taxon>
        <taxon>Bacillati</taxon>
        <taxon>Bacillota</taxon>
        <taxon>Clostridia</taxon>
        <taxon>Eubacteriales</taxon>
        <taxon>Desulfitobacteriaceae</taxon>
        <taxon>Desulfosporosinus</taxon>
    </lineage>
</organism>
<name>A0A2U3LI41_9FIRM</name>
<dbReference type="AlphaFoldDB" id="A0A2U3LI41"/>
<evidence type="ECO:0000313" key="2">
    <source>
        <dbReference type="EMBL" id="SPF51528.1"/>
    </source>
</evidence>
<evidence type="ECO:0000313" key="3">
    <source>
        <dbReference type="Proteomes" id="UP000238916"/>
    </source>
</evidence>
<protein>
    <submittedName>
        <fullName evidence="2">Uncharacterized protein</fullName>
    </submittedName>
</protein>